<dbReference type="AlphaFoldDB" id="A0A6A5R2K7"/>
<dbReference type="InterPro" id="IPR013783">
    <property type="entry name" value="Ig-like_fold"/>
</dbReference>
<name>A0A6A5R2K7_AMPQU</name>
<evidence type="ECO:0000313" key="2">
    <source>
        <dbReference type="Proteomes" id="UP000800096"/>
    </source>
</evidence>
<protein>
    <submittedName>
        <fullName evidence="1">Uncharacterized protein</fullName>
    </submittedName>
</protein>
<sequence>MLYLIPHLVPTGYDSSLRVCKQGTIERGSFIACGSINHSHRKSRLTIGSRNQVRCHEIRILARALWKANLDWILIDLRVTGSLGNNLQKRCSSPAPHDWGKSVQTEKRNGIFKKKLNLPKTHTMYKFVVDGTYGRSTQNFQLRITATAL</sequence>
<proteinExistence type="predicted"/>
<reference evidence="1" key="1">
    <citation type="journal article" date="2020" name="Stud. Mycol.">
        <title>101 Dothideomycetes genomes: a test case for predicting lifestyles and emergence of pathogens.</title>
        <authorList>
            <person name="Haridas S."/>
            <person name="Albert R."/>
            <person name="Binder M."/>
            <person name="Bloem J."/>
            <person name="Labutti K."/>
            <person name="Salamov A."/>
            <person name="Andreopoulos B."/>
            <person name="Baker S."/>
            <person name="Barry K."/>
            <person name="Bills G."/>
            <person name="Bluhm B."/>
            <person name="Cannon C."/>
            <person name="Castanera R."/>
            <person name="Culley D."/>
            <person name="Daum C."/>
            <person name="Ezra D."/>
            <person name="Gonzalez J."/>
            <person name="Henrissat B."/>
            <person name="Kuo A."/>
            <person name="Liang C."/>
            <person name="Lipzen A."/>
            <person name="Lutzoni F."/>
            <person name="Magnuson J."/>
            <person name="Mondo S."/>
            <person name="Nolan M."/>
            <person name="Ohm R."/>
            <person name="Pangilinan J."/>
            <person name="Park H.-J."/>
            <person name="Ramirez L."/>
            <person name="Alfaro M."/>
            <person name="Sun H."/>
            <person name="Tritt A."/>
            <person name="Yoshinaga Y."/>
            <person name="Zwiers L.-H."/>
            <person name="Turgeon B."/>
            <person name="Goodwin S."/>
            <person name="Spatafora J."/>
            <person name="Crous P."/>
            <person name="Grigoriev I."/>
        </authorList>
    </citation>
    <scope>NUCLEOTIDE SEQUENCE</scope>
    <source>
        <strain evidence="1">HMLAC05119</strain>
    </source>
</reference>
<organism evidence="1 2">
    <name type="scientific">Ampelomyces quisqualis</name>
    <name type="common">Powdery mildew agent</name>
    <dbReference type="NCBI Taxonomy" id="50730"/>
    <lineage>
        <taxon>Eukaryota</taxon>
        <taxon>Fungi</taxon>
        <taxon>Dikarya</taxon>
        <taxon>Ascomycota</taxon>
        <taxon>Pezizomycotina</taxon>
        <taxon>Dothideomycetes</taxon>
        <taxon>Pleosporomycetidae</taxon>
        <taxon>Pleosporales</taxon>
        <taxon>Pleosporineae</taxon>
        <taxon>Phaeosphaeriaceae</taxon>
        <taxon>Ampelomyces</taxon>
    </lineage>
</organism>
<keyword evidence="2" id="KW-1185">Reference proteome</keyword>
<dbReference type="Proteomes" id="UP000800096">
    <property type="component" value="Unassembled WGS sequence"/>
</dbReference>
<gene>
    <name evidence="1" type="ORF">BDU57DRAFT_47891</name>
</gene>
<accession>A0A6A5R2K7</accession>
<dbReference type="EMBL" id="ML979132">
    <property type="protein sequence ID" value="KAF1921388.1"/>
    <property type="molecule type" value="Genomic_DNA"/>
</dbReference>
<evidence type="ECO:0000313" key="1">
    <source>
        <dbReference type="EMBL" id="KAF1921388.1"/>
    </source>
</evidence>
<dbReference type="Gene3D" id="2.60.40.10">
    <property type="entry name" value="Immunoglobulins"/>
    <property type="match status" value="1"/>
</dbReference>